<keyword evidence="5" id="KW-1185">Reference proteome</keyword>
<dbReference type="EMBL" id="JBHSGQ010000001">
    <property type="protein sequence ID" value="MFC4724351.1"/>
    <property type="molecule type" value="Genomic_DNA"/>
</dbReference>
<sequence>MKTSLKFAAAALALGFTSVPVMSVSAVAAEAAVQESAAGERGERRGHRWGHRGTRGNPEAFAERLASIDADGDGVITRAEFLAHHNTMFDRMDANDDGVINAADRELMRERWAERRAERGAEGGERRRQWGQRGGERRERADREITRAEFEARGNAMFDRWAGEGNDSVTVAAVQERMAEMRAQRGERGERGERRQRRSRD</sequence>
<dbReference type="Pfam" id="PF13202">
    <property type="entry name" value="EF-hand_5"/>
    <property type="match status" value="2"/>
</dbReference>
<dbReference type="Gene3D" id="1.10.238.10">
    <property type="entry name" value="EF-hand"/>
    <property type="match status" value="1"/>
</dbReference>
<feature type="signal peptide" evidence="2">
    <location>
        <begin position="1"/>
        <end position="23"/>
    </location>
</feature>
<evidence type="ECO:0000256" key="1">
    <source>
        <dbReference type="SAM" id="MobiDB-lite"/>
    </source>
</evidence>
<evidence type="ECO:0000259" key="3">
    <source>
        <dbReference type="PROSITE" id="PS50222"/>
    </source>
</evidence>
<dbReference type="InterPro" id="IPR018247">
    <property type="entry name" value="EF_Hand_1_Ca_BS"/>
</dbReference>
<evidence type="ECO:0000313" key="5">
    <source>
        <dbReference type="Proteomes" id="UP001596024"/>
    </source>
</evidence>
<name>A0ABV9N7R4_9PROT</name>
<gene>
    <name evidence="4" type="ORF">ACFPB0_03510</name>
</gene>
<feature type="domain" description="EF-hand" evidence="3">
    <location>
        <begin position="56"/>
        <end position="91"/>
    </location>
</feature>
<comment type="caution">
    <text evidence="4">The sequence shown here is derived from an EMBL/GenBank/DDBJ whole genome shotgun (WGS) entry which is preliminary data.</text>
</comment>
<dbReference type="PROSITE" id="PS50222">
    <property type="entry name" value="EF_HAND_2"/>
    <property type="match status" value="1"/>
</dbReference>
<dbReference type="SUPFAM" id="SSF47473">
    <property type="entry name" value="EF-hand"/>
    <property type="match status" value="1"/>
</dbReference>
<organism evidence="4 5">
    <name type="scientific">Glycocaulis abyssi</name>
    <dbReference type="NCBI Taxonomy" id="1433403"/>
    <lineage>
        <taxon>Bacteria</taxon>
        <taxon>Pseudomonadati</taxon>
        <taxon>Pseudomonadota</taxon>
        <taxon>Alphaproteobacteria</taxon>
        <taxon>Maricaulales</taxon>
        <taxon>Maricaulaceae</taxon>
        <taxon>Glycocaulis</taxon>
    </lineage>
</organism>
<feature type="region of interest" description="Disordered" evidence="1">
    <location>
        <begin position="34"/>
        <end position="58"/>
    </location>
</feature>
<feature type="region of interest" description="Disordered" evidence="1">
    <location>
        <begin position="176"/>
        <end position="201"/>
    </location>
</feature>
<feature type="chain" id="PRO_5045613691" description="EF-hand domain-containing protein" evidence="2">
    <location>
        <begin position="24"/>
        <end position="201"/>
    </location>
</feature>
<evidence type="ECO:0000256" key="2">
    <source>
        <dbReference type="SAM" id="SignalP"/>
    </source>
</evidence>
<protein>
    <recommendedName>
        <fullName evidence="3">EF-hand domain-containing protein</fullName>
    </recommendedName>
</protein>
<dbReference type="InterPro" id="IPR011992">
    <property type="entry name" value="EF-hand-dom_pair"/>
</dbReference>
<dbReference type="InterPro" id="IPR002048">
    <property type="entry name" value="EF_hand_dom"/>
</dbReference>
<dbReference type="Proteomes" id="UP001596024">
    <property type="component" value="Unassembled WGS sequence"/>
</dbReference>
<evidence type="ECO:0000313" key="4">
    <source>
        <dbReference type="EMBL" id="MFC4724351.1"/>
    </source>
</evidence>
<feature type="compositionally biased region" description="Basic residues" evidence="1">
    <location>
        <begin position="44"/>
        <end position="54"/>
    </location>
</feature>
<reference evidence="5" key="1">
    <citation type="journal article" date="2019" name="Int. J. Syst. Evol. Microbiol.">
        <title>The Global Catalogue of Microorganisms (GCM) 10K type strain sequencing project: providing services to taxonomists for standard genome sequencing and annotation.</title>
        <authorList>
            <consortium name="The Broad Institute Genomics Platform"/>
            <consortium name="The Broad Institute Genome Sequencing Center for Infectious Disease"/>
            <person name="Wu L."/>
            <person name="Ma J."/>
        </authorList>
    </citation>
    <scope>NUCLEOTIDE SEQUENCE [LARGE SCALE GENOMIC DNA]</scope>
    <source>
        <strain evidence="5">CCUG 62981</strain>
    </source>
</reference>
<accession>A0ABV9N7R4</accession>
<keyword evidence="2" id="KW-0732">Signal</keyword>
<feature type="region of interest" description="Disordered" evidence="1">
    <location>
        <begin position="116"/>
        <end position="144"/>
    </location>
</feature>
<dbReference type="PROSITE" id="PS00018">
    <property type="entry name" value="EF_HAND_1"/>
    <property type="match status" value="1"/>
</dbReference>
<dbReference type="RefSeq" id="WP_371395008.1">
    <property type="nucleotide sequence ID" value="NZ_CP163421.1"/>
</dbReference>
<proteinExistence type="predicted"/>
<feature type="compositionally biased region" description="Basic and acidic residues" evidence="1">
    <location>
        <begin position="177"/>
        <end position="193"/>
    </location>
</feature>